<sequence>MMAIVIREKKLDLIRSLVKIANPLTSRNVSNGCLKCRGNWLAVEQNRVGLSADMPLWQNSINPGRKVLKRRNVIQKYVES</sequence>
<proteinExistence type="predicted"/>
<reference evidence="1" key="1">
    <citation type="submission" date="2012-09" db="EMBL/GenBank/DDBJ databases">
        <authorList>
            <person name="Martin A.A."/>
        </authorList>
    </citation>
    <scope>NUCLEOTIDE SEQUENCE</scope>
</reference>
<reference evidence="2" key="2">
    <citation type="submission" date="2017-02" db="UniProtKB">
        <authorList>
            <consortium name="WormBaseParasite"/>
        </authorList>
    </citation>
    <scope>IDENTIFICATION</scope>
</reference>
<organism evidence="1 2">
    <name type="scientific">Angiostrongylus cantonensis</name>
    <name type="common">Rat lungworm</name>
    <dbReference type="NCBI Taxonomy" id="6313"/>
    <lineage>
        <taxon>Eukaryota</taxon>
        <taxon>Metazoa</taxon>
        <taxon>Ecdysozoa</taxon>
        <taxon>Nematoda</taxon>
        <taxon>Chromadorea</taxon>
        <taxon>Rhabditida</taxon>
        <taxon>Rhabditina</taxon>
        <taxon>Rhabditomorpha</taxon>
        <taxon>Strongyloidea</taxon>
        <taxon>Metastrongylidae</taxon>
        <taxon>Angiostrongylus</taxon>
    </lineage>
</organism>
<dbReference type="Proteomes" id="UP000035642">
    <property type="component" value="Unassembled WGS sequence"/>
</dbReference>
<name>A0A0K0DQI1_ANGCA</name>
<accession>A0A0K0DQI1</accession>
<dbReference type="WBParaSite" id="ACAC_0001402001-mRNA-1">
    <property type="protein sequence ID" value="ACAC_0001402001-mRNA-1"/>
    <property type="gene ID" value="ACAC_0001402001"/>
</dbReference>
<keyword evidence="1" id="KW-1185">Reference proteome</keyword>
<evidence type="ECO:0000313" key="1">
    <source>
        <dbReference type="Proteomes" id="UP000035642"/>
    </source>
</evidence>
<protein>
    <submittedName>
        <fullName evidence="2">Transposase</fullName>
    </submittedName>
</protein>
<dbReference type="AlphaFoldDB" id="A0A0K0DQI1"/>
<evidence type="ECO:0000313" key="2">
    <source>
        <dbReference type="WBParaSite" id="ACAC_0001402001-mRNA-1"/>
    </source>
</evidence>